<dbReference type="EMBL" id="VJZD01000102">
    <property type="protein sequence ID" value="MPY34191.1"/>
    <property type="molecule type" value="Genomic_DNA"/>
</dbReference>
<evidence type="ECO:0000313" key="2">
    <source>
        <dbReference type="EMBL" id="MPY34191.1"/>
    </source>
</evidence>
<reference evidence="2 3" key="1">
    <citation type="submission" date="2019-07" db="EMBL/GenBank/DDBJ databases">
        <title>New species of Amycolatopsis and Streptomyces.</title>
        <authorList>
            <person name="Duangmal K."/>
            <person name="Teo W.F.A."/>
            <person name="Lipun K."/>
        </authorList>
    </citation>
    <scope>NUCLEOTIDE SEQUENCE [LARGE SCALE GENOMIC DNA]</scope>
    <source>
        <strain evidence="2 3">NBRC 109810</strain>
    </source>
</reference>
<evidence type="ECO:0000313" key="3">
    <source>
        <dbReference type="Proteomes" id="UP000325849"/>
    </source>
</evidence>
<evidence type="ECO:0000256" key="1">
    <source>
        <dbReference type="SAM" id="Phobius"/>
    </source>
</evidence>
<sequence>MWEKLFVTVIFAMMAEPILRRIQKRWRRMRIRRTIAALSHGGTARIRCAARFRNSGGRRRRARLTAEAAGVFLSTADGTVAKLQLGTPLASVEAVAERSMLVCDLAGRQLEVLLPAEEARLFEAVVARIFGTSNDHLATDASPRSLLDSAPTHHKS</sequence>
<accession>A0A5N8VG98</accession>
<organism evidence="2 3">
    <name type="scientific">Streptomyces adustus</name>
    <dbReference type="NCBI Taxonomy" id="1609272"/>
    <lineage>
        <taxon>Bacteria</taxon>
        <taxon>Bacillati</taxon>
        <taxon>Actinomycetota</taxon>
        <taxon>Actinomycetes</taxon>
        <taxon>Kitasatosporales</taxon>
        <taxon>Streptomycetaceae</taxon>
        <taxon>Streptomyces</taxon>
    </lineage>
</organism>
<feature type="transmembrane region" description="Helical" evidence="1">
    <location>
        <begin position="6"/>
        <end position="23"/>
    </location>
</feature>
<proteinExistence type="predicted"/>
<comment type="caution">
    <text evidence="2">The sequence shown here is derived from an EMBL/GenBank/DDBJ whole genome shotgun (WGS) entry which is preliminary data.</text>
</comment>
<gene>
    <name evidence="2" type="ORF">FNH09_23965</name>
</gene>
<keyword evidence="1" id="KW-1133">Transmembrane helix</keyword>
<keyword evidence="1" id="KW-0472">Membrane</keyword>
<dbReference type="OrthoDB" id="4297576at2"/>
<dbReference type="AlphaFoldDB" id="A0A5N8VG98"/>
<dbReference type="RefSeq" id="WP_152891373.1">
    <property type="nucleotide sequence ID" value="NZ_VJZD01000102.1"/>
</dbReference>
<keyword evidence="3" id="KW-1185">Reference proteome</keyword>
<dbReference type="Proteomes" id="UP000325849">
    <property type="component" value="Unassembled WGS sequence"/>
</dbReference>
<keyword evidence="1" id="KW-0812">Transmembrane</keyword>
<protein>
    <submittedName>
        <fullName evidence="2">Uncharacterized protein</fullName>
    </submittedName>
</protein>
<name>A0A5N8VG98_9ACTN</name>